<evidence type="ECO:0008006" key="4">
    <source>
        <dbReference type="Google" id="ProtNLM"/>
    </source>
</evidence>
<feature type="transmembrane region" description="Helical" evidence="1">
    <location>
        <begin position="12"/>
        <end position="35"/>
    </location>
</feature>
<keyword evidence="3" id="KW-1185">Reference proteome</keyword>
<proteinExistence type="predicted"/>
<organism evidence="2 3">
    <name type="scientific">Halopenitus malekzadehii</name>
    <dbReference type="NCBI Taxonomy" id="1267564"/>
    <lineage>
        <taxon>Archaea</taxon>
        <taxon>Methanobacteriati</taxon>
        <taxon>Methanobacteriota</taxon>
        <taxon>Stenosarchaea group</taxon>
        <taxon>Halobacteria</taxon>
        <taxon>Halobacteriales</taxon>
        <taxon>Haloferacaceae</taxon>
        <taxon>Halopenitus</taxon>
    </lineage>
</organism>
<keyword evidence="1" id="KW-1133">Transmembrane helix</keyword>
<evidence type="ECO:0000313" key="2">
    <source>
        <dbReference type="EMBL" id="SEH54193.1"/>
    </source>
</evidence>
<dbReference type="EMBL" id="FNWU01000005">
    <property type="protein sequence ID" value="SEH54193.1"/>
    <property type="molecule type" value="Genomic_DNA"/>
</dbReference>
<name>A0A1H6IXG1_9EURY</name>
<reference evidence="2 3" key="1">
    <citation type="submission" date="2016-10" db="EMBL/GenBank/DDBJ databases">
        <authorList>
            <person name="de Groot N.N."/>
        </authorList>
    </citation>
    <scope>NUCLEOTIDE SEQUENCE [LARGE SCALE GENOMIC DNA]</scope>
    <source>
        <strain evidence="2 3">IBRC-M10418</strain>
    </source>
</reference>
<sequence>MSGTVRESLEDWYNPSIQSAMIVLMGSSFCLFLFLNSPDFTNPYYVFGVGVMSFSIVFAALMLISVLLKRR</sequence>
<gene>
    <name evidence="2" type="ORF">SAMN05192561_105155</name>
</gene>
<keyword evidence="1" id="KW-0812">Transmembrane</keyword>
<accession>A0A1H6IXG1</accession>
<dbReference type="AlphaFoldDB" id="A0A1H6IXG1"/>
<evidence type="ECO:0000313" key="3">
    <source>
        <dbReference type="Proteomes" id="UP000199215"/>
    </source>
</evidence>
<evidence type="ECO:0000256" key="1">
    <source>
        <dbReference type="SAM" id="Phobius"/>
    </source>
</evidence>
<keyword evidence="1" id="KW-0472">Membrane</keyword>
<protein>
    <recommendedName>
        <fullName evidence="4">Acyl-CoA dehydrogenase</fullName>
    </recommendedName>
</protein>
<feature type="transmembrane region" description="Helical" evidence="1">
    <location>
        <begin position="47"/>
        <end position="68"/>
    </location>
</feature>
<dbReference type="Proteomes" id="UP000199215">
    <property type="component" value="Unassembled WGS sequence"/>
</dbReference>